<name>A0A199P913_9XANT</name>
<sequence>MLRVPFHTGLGALGDIEAARFRPRGATFHGFAAAALIDGPPQPGCQLTNSRVAGGDGVAVMPQASLPGLVAGHGHR</sequence>
<dbReference type="AlphaFoldDB" id="A0A199P913"/>
<evidence type="ECO:0000313" key="1">
    <source>
        <dbReference type="EMBL" id="OAX57500.1"/>
    </source>
</evidence>
<reference evidence="1 2" key="1">
    <citation type="submission" date="2016-04" db="EMBL/GenBank/DDBJ databases">
        <title>Xanthomonas translucens phylogeny.</title>
        <authorList>
            <person name="Langlois P."/>
        </authorList>
    </citation>
    <scope>NUCLEOTIDE SEQUENCE [LARGE SCALE GENOMIC DNA]</scope>
    <source>
        <strain evidence="1 2">B99</strain>
    </source>
</reference>
<organism evidence="1 2">
    <name type="scientific">Xanthomonas graminis pv. poae</name>
    <dbReference type="NCBI Taxonomy" id="227946"/>
    <lineage>
        <taxon>Bacteria</taxon>
        <taxon>Pseudomonadati</taxon>
        <taxon>Pseudomonadota</taxon>
        <taxon>Gammaproteobacteria</taxon>
        <taxon>Lysobacterales</taxon>
        <taxon>Lysobacteraceae</taxon>
        <taxon>Xanthomonas</taxon>
        <taxon>Xanthomonas translucens group</taxon>
        <taxon>Xanthomonas graminis</taxon>
    </lineage>
</organism>
<dbReference type="EMBL" id="LWSU01000023">
    <property type="protein sequence ID" value="OAX57500.1"/>
    <property type="molecule type" value="Genomic_DNA"/>
</dbReference>
<evidence type="ECO:0000313" key="2">
    <source>
        <dbReference type="Proteomes" id="UP000093858"/>
    </source>
</evidence>
<dbReference type="Proteomes" id="UP000093858">
    <property type="component" value="Unassembled WGS sequence"/>
</dbReference>
<protein>
    <submittedName>
        <fullName evidence="1">Uncharacterized protein</fullName>
    </submittedName>
</protein>
<comment type="caution">
    <text evidence="1">The sequence shown here is derived from an EMBL/GenBank/DDBJ whole genome shotgun (WGS) entry which is preliminary data.</text>
</comment>
<gene>
    <name evidence="1" type="ORF">A6R73_09775</name>
</gene>
<proteinExistence type="predicted"/>
<accession>A0A199P913</accession>